<dbReference type="SUPFAM" id="SSF57667">
    <property type="entry name" value="beta-beta-alpha zinc fingers"/>
    <property type="match status" value="4"/>
</dbReference>
<dbReference type="PROSITE" id="PS50157">
    <property type="entry name" value="ZINC_FINGER_C2H2_2"/>
    <property type="match status" value="10"/>
</dbReference>
<name>A0A8X7XNF9_POLSE</name>
<comment type="caution">
    <text evidence="1">The sequence shown here is derived from an EMBL/GenBank/DDBJ whole genome shotgun (WGS) entry which is preliminary data.</text>
</comment>
<dbReference type="FunFam" id="3.30.160.60:FF:000446">
    <property type="entry name" value="Zinc finger protein"/>
    <property type="match status" value="1"/>
</dbReference>
<dbReference type="FunFam" id="3.30.160.60:FF:000100">
    <property type="entry name" value="Zinc finger 45-like"/>
    <property type="match status" value="1"/>
</dbReference>
<feature type="non-terminal residue" evidence="1">
    <location>
        <position position="1123"/>
    </location>
</feature>
<reference evidence="1 2" key="1">
    <citation type="journal article" date="2021" name="Cell">
        <title>Tracing the genetic footprints of vertebrate landing in non-teleost ray-finned fishes.</title>
        <authorList>
            <person name="Bi X."/>
            <person name="Wang K."/>
            <person name="Yang L."/>
            <person name="Pan H."/>
            <person name="Jiang H."/>
            <person name="Wei Q."/>
            <person name="Fang M."/>
            <person name="Yu H."/>
            <person name="Zhu C."/>
            <person name="Cai Y."/>
            <person name="He Y."/>
            <person name="Gan X."/>
            <person name="Zeng H."/>
            <person name="Yu D."/>
            <person name="Zhu Y."/>
            <person name="Jiang H."/>
            <person name="Qiu Q."/>
            <person name="Yang H."/>
            <person name="Zhang Y.E."/>
            <person name="Wang W."/>
            <person name="Zhu M."/>
            <person name="He S."/>
            <person name="Zhang G."/>
        </authorList>
    </citation>
    <scope>NUCLEOTIDE SEQUENCE [LARGE SCALE GENOMIC DNA]</scope>
    <source>
        <strain evidence="1">Bchr_013</strain>
    </source>
</reference>
<dbReference type="SMART" id="SM00355">
    <property type="entry name" value="ZnF_C2H2"/>
    <property type="match status" value="15"/>
</dbReference>
<dbReference type="PANTHER" id="PTHR24408:SF58">
    <property type="entry name" value="TRANSCRIPTION FACTOR (TFIIIA), PUTATIVE (AFU_ORTHOLOGUE AFUA_1G05150)-RELATED"/>
    <property type="match status" value="1"/>
</dbReference>
<dbReference type="GO" id="GO:0000981">
    <property type="term" value="F:DNA-binding transcription factor activity, RNA polymerase II-specific"/>
    <property type="evidence" value="ECO:0007669"/>
    <property type="project" value="TreeGrafter"/>
</dbReference>
<feature type="non-terminal residue" evidence="1">
    <location>
        <position position="1"/>
    </location>
</feature>
<evidence type="ECO:0000313" key="2">
    <source>
        <dbReference type="Proteomes" id="UP000886611"/>
    </source>
</evidence>
<dbReference type="Pfam" id="PF13912">
    <property type="entry name" value="zf-C2H2_6"/>
    <property type="match status" value="1"/>
</dbReference>
<accession>A0A8X7XNF9</accession>
<sequence length="1123" mass="126825">MADVDASAGSPAVNDCSIELDCIAQPPSLLESVPDVQIITADGVEIKVEQIEHGRSEGVDSGANRESTVPRSVSKEPNPGVGTEIKVEEEYMEVKVCEVGESSEDGTLCKQEGASNDENNSGDGPFQCLDCGETFTLREAYESHLKVHSLQDLPEKEVPSLSSFTSKGKPYTCPECGKGYLTMTWLKNHQRQHIDRTVITVSDHEKTTENKPLECAECGERFSRIAALQTHQQRHDKSQTAINKPFKCICGKQYSCLGSLLNHKRYSSCAERQKSREEHKEVQLPNEKPLKCHVRLPRVRLPPFLQNQLSDINSTETFVNQPSESKEKRYICECGKGYSSFSWFETHQKSHLKEKKTFSKERSPLGSFECPECKKSFSRSAAFQNHMKCHAKSEAAFDKPWLKSLHDETSPDRLCKSAQSQLITGSENGVKFTCENELLSIQQSHDIPEPPRYRCSCCIKVFDSLYQLRAHKKQLLAKCISCPSCSFTCKSRKQLILHLACHESKSHTRLGGYNKQNLWLSHKDPESTCRREMETSQQGHVCLKCKRVFTSLQRLQNHEKLRSKKRFRCTLCCKSYREEGKLERHISSHGQTQYSRSNPVLSKPASNLGRSASYWCIVCGKQFMQKSRWFSHCKRCGEQSGVPESLRDGKPIYVDNEQQGENRESGVKIDEQSPGHNNSVSNDGGEISMHKRYKRNNETFQTNRSGFLAKTLKFRKRLKVRGGLVESASNLSPASDESKALVCQECGESFSRMAAFQAHQQRHAEAFAALDKPYTCECGKGYQSPGALYTHKKTHAILKVSADYAGISPLNKIKPRSVSVVENLPQDALPQSQIIDSTDVSSDLSNFPAINKKRFSCSYCGKGYFRLTWLQAHQRSHVNVQPSLNQNPDTVDISSENTELGKHFSKSTSFNMRHKNFPKRRIVRNKSRRSNTLSSSLNTHKKDDLDVKFKDMDNPSHNLTCSECGLYFQDDVELKVHSTSCPSQCQINPGSETGVSNKWKYRRRHFSCPICSKIYFKEGRLKQHLAGHKRQRPLMCLEKIPDGPSSPSHTHSHHGTLQSQTEPEQVESMNDGSQHIQAPAEEDGSSQDSSEKAIQLSCNICEKVFIEEFELYLHLIQHATGHL</sequence>
<dbReference type="Gene3D" id="3.30.160.60">
    <property type="entry name" value="Classic Zinc Finger"/>
    <property type="match status" value="6"/>
</dbReference>
<dbReference type="InterPro" id="IPR013087">
    <property type="entry name" value="Znf_C2H2_type"/>
</dbReference>
<dbReference type="GO" id="GO:0005634">
    <property type="term" value="C:nucleus"/>
    <property type="evidence" value="ECO:0007669"/>
    <property type="project" value="TreeGrafter"/>
</dbReference>
<dbReference type="InterPro" id="IPR036236">
    <property type="entry name" value="Znf_C2H2_sf"/>
</dbReference>
<dbReference type="PANTHER" id="PTHR24408">
    <property type="entry name" value="ZINC FINGER PROTEIN"/>
    <property type="match status" value="1"/>
</dbReference>
<dbReference type="Pfam" id="PF00096">
    <property type="entry name" value="zf-C2H2"/>
    <property type="match status" value="6"/>
</dbReference>
<dbReference type="GO" id="GO:0008270">
    <property type="term" value="F:zinc ion binding"/>
    <property type="evidence" value="ECO:0007669"/>
    <property type="project" value="UniProtKB-KW"/>
</dbReference>
<organism evidence="1 2">
    <name type="scientific">Polypterus senegalus</name>
    <name type="common">Senegal bichir</name>
    <dbReference type="NCBI Taxonomy" id="55291"/>
    <lineage>
        <taxon>Eukaryota</taxon>
        <taxon>Metazoa</taxon>
        <taxon>Chordata</taxon>
        <taxon>Craniata</taxon>
        <taxon>Vertebrata</taxon>
        <taxon>Euteleostomi</taxon>
        <taxon>Actinopterygii</taxon>
        <taxon>Polypteriformes</taxon>
        <taxon>Polypteridae</taxon>
        <taxon>Polypterus</taxon>
    </lineage>
</organism>
<dbReference type="GO" id="GO:0043565">
    <property type="term" value="F:sequence-specific DNA binding"/>
    <property type="evidence" value="ECO:0007669"/>
    <property type="project" value="TreeGrafter"/>
</dbReference>
<evidence type="ECO:0000313" key="1">
    <source>
        <dbReference type="EMBL" id="KAG2471383.1"/>
    </source>
</evidence>
<dbReference type="AlphaFoldDB" id="A0A8X7XNF9"/>
<keyword evidence="2" id="KW-1185">Reference proteome</keyword>
<dbReference type="PROSITE" id="PS00028">
    <property type="entry name" value="ZINC_FINGER_C2H2_1"/>
    <property type="match status" value="10"/>
</dbReference>
<proteinExistence type="predicted"/>
<gene>
    <name evidence="1" type="primary">Znf208_1</name>
    <name evidence="1" type="ORF">GTO96_0006144</name>
</gene>
<dbReference type="Proteomes" id="UP000886611">
    <property type="component" value="Unassembled WGS sequence"/>
</dbReference>
<dbReference type="EMBL" id="JAATIS010000094">
    <property type="protein sequence ID" value="KAG2471383.1"/>
    <property type="molecule type" value="Genomic_DNA"/>
</dbReference>
<protein>
    <submittedName>
        <fullName evidence="1">ZN208 protein</fullName>
    </submittedName>
</protein>